<dbReference type="EMBL" id="LATX01001629">
    <property type="protein sequence ID" value="KTB39796.1"/>
    <property type="molecule type" value="Genomic_DNA"/>
</dbReference>
<evidence type="ECO:0000313" key="1">
    <source>
        <dbReference type="EMBL" id="KTB39796.1"/>
    </source>
</evidence>
<reference evidence="1 2" key="1">
    <citation type="submission" date="2015-12" db="EMBL/GenBank/DDBJ databases">
        <title>Draft genome sequence of Moniliophthora roreri, the causal agent of frosty pod rot of cacao.</title>
        <authorList>
            <person name="Aime M.C."/>
            <person name="Diaz-Valderrama J.R."/>
            <person name="Kijpornyongpan T."/>
            <person name="Phillips-Mora W."/>
        </authorList>
    </citation>
    <scope>NUCLEOTIDE SEQUENCE [LARGE SCALE GENOMIC DNA]</scope>
    <source>
        <strain evidence="1 2">MCA 2952</strain>
    </source>
</reference>
<dbReference type="AlphaFoldDB" id="A0A0W0FU40"/>
<organism evidence="1 2">
    <name type="scientific">Moniliophthora roreri</name>
    <name type="common">Frosty pod rot fungus</name>
    <name type="synonym">Monilia roreri</name>
    <dbReference type="NCBI Taxonomy" id="221103"/>
    <lineage>
        <taxon>Eukaryota</taxon>
        <taxon>Fungi</taxon>
        <taxon>Dikarya</taxon>
        <taxon>Basidiomycota</taxon>
        <taxon>Agaricomycotina</taxon>
        <taxon>Agaricomycetes</taxon>
        <taxon>Agaricomycetidae</taxon>
        <taxon>Agaricales</taxon>
        <taxon>Marasmiineae</taxon>
        <taxon>Marasmiaceae</taxon>
        <taxon>Moniliophthora</taxon>
    </lineage>
</organism>
<dbReference type="Proteomes" id="UP000054988">
    <property type="component" value="Unassembled WGS sequence"/>
</dbReference>
<sequence>MLAKPEQETQQQSLSRHALKLSSELESDRGVIALVR</sequence>
<gene>
    <name evidence="1" type="ORF">WG66_7626</name>
</gene>
<protein>
    <submittedName>
        <fullName evidence="1">Uncharacterized protein</fullName>
    </submittedName>
</protein>
<name>A0A0W0FU40_MONRR</name>
<proteinExistence type="predicted"/>
<accession>A0A0W0FU40</accession>
<comment type="caution">
    <text evidence="1">The sequence shown here is derived from an EMBL/GenBank/DDBJ whole genome shotgun (WGS) entry which is preliminary data.</text>
</comment>
<evidence type="ECO:0000313" key="2">
    <source>
        <dbReference type="Proteomes" id="UP000054988"/>
    </source>
</evidence>